<dbReference type="GO" id="GO:0006355">
    <property type="term" value="P:regulation of DNA-templated transcription"/>
    <property type="evidence" value="ECO:0007669"/>
    <property type="project" value="InterPro"/>
</dbReference>
<geneLocation type="plasmid" evidence="2 3">
    <name>unnamed5</name>
</geneLocation>
<dbReference type="InterPro" id="IPR000551">
    <property type="entry name" value="MerR-type_HTH_dom"/>
</dbReference>
<protein>
    <submittedName>
        <fullName evidence="2">DNA-binding protein</fullName>
    </submittedName>
</protein>
<sequence length="208" mass="24705">MEYGYFAQEVAKQLEINANTLRRWSIELEKMDYTFERNDRNQRIYYQKDIEILRQMKIYLKQNWKLDEAAATVSNEDISVANTFKENNSNSPQDAQNKPYEEINATKTDSVQEAANADITLLEAERSQEESFMMKERFVHMFEQQDKIVQQNQTIIDLLIQERSITEEKDQEIKLLQNKLDKAITLLQEDKKEIPVPKKSMIQRLFNL</sequence>
<accession>A0A1W6AJI0</accession>
<evidence type="ECO:0000313" key="3">
    <source>
        <dbReference type="Proteomes" id="UP000192932"/>
    </source>
</evidence>
<dbReference type="GO" id="GO:0003677">
    <property type="term" value="F:DNA binding"/>
    <property type="evidence" value="ECO:0007669"/>
    <property type="project" value="UniProtKB-KW"/>
</dbReference>
<keyword evidence="2" id="KW-0614">Plasmid</keyword>
<dbReference type="Proteomes" id="UP000192932">
    <property type="component" value="Plasmid unnamed5"/>
</dbReference>
<dbReference type="Pfam" id="PF13411">
    <property type="entry name" value="MerR_1"/>
    <property type="match status" value="1"/>
</dbReference>
<dbReference type="InterPro" id="IPR009061">
    <property type="entry name" value="DNA-bd_dom_put_sf"/>
</dbReference>
<name>A0A1W6AJI0_BACMY</name>
<keyword evidence="2" id="KW-0238">DNA-binding</keyword>
<feature type="domain" description="HTH merR-type" evidence="1">
    <location>
        <begin position="36"/>
        <end position="75"/>
    </location>
</feature>
<reference evidence="2 3" key="1">
    <citation type="submission" date="2017-04" db="EMBL/GenBank/DDBJ databases">
        <title>The Characteristic of a Fine Plant Growth-Promoting Rhizobacteria Bacillus mycoides Gnyt1 and its Whole Genome Sequencing Analysis.</title>
        <authorList>
            <person name="Li J.H."/>
            <person name="Yao T."/>
        </authorList>
    </citation>
    <scope>NUCLEOTIDE SEQUENCE [LARGE SCALE GENOMIC DNA]</scope>
    <source>
        <strain evidence="2 3">Gnyt1</strain>
        <plasmid evidence="3">Plasmid unnamed5</plasmid>
    </source>
</reference>
<dbReference type="SUPFAM" id="SSF46955">
    <property type="entry name" value="Putative DNA-binding domain"/>
    <property type="match status" value="1"/>
</dbReference>
<dbReference type="EMBL" id="CP020748">
    <property type="protein sequence ID" value="ARJ25911.1"/>
    <property type="molecule type" value="Genomic_DNA"/>
</dbReference>
<gene>
    <name evidence="2" type="ORF">B7492_33285</name>
</gene>
<dbReference type="RefSeq" id="WP_085313598.1">
    <property type="nucleotide sequence ID" value="NZ_CP020748.1"/>
</dbReference>
<organism evidence="2 3">
    <name type="scientific">Bacillus mycoides</name>
    <dbReference type="NCBI Taxonomy" id="1405"/>
    <lineage>
        <taxon>Bacteria</taxon>
        <taxon>Bacillati</taxon>
        <taxon>Bacillota</taxon>
        <taxon>Bacilli</taxon>
        <taxon>Bacillales</taxon>
        <taxon>Bacillaceae</taxon>
        <taxon>Bacillus</taxon>
        <taxon>Bacillus cereus group</taxon>
    </lineage>
</organism>
<proteinExistence type="predicted"/>
<evidence type="ECO:0000313" key="2">
    <source>
        <dbReference type="EMBL" id="ARJ25911.1"/>
    </source>
</evidence>
<dbReference type="PROSITE" id="PS50937">
    <property type="entry name" value="HTH_MERR_2"/>
    <property type="match status" value="1"/>
</dbReference>
<evidence type="ECO:0000259" key="1">
    <source>
        <dbReference type="PROSITE" id="PS50937"/>
    </source>
</evidence>
<dbReference type="AlphaFoldDB" id="A0A1W6AJI0"/>
<dbReference type="Gene3D" id="1.10.1660.10">
    <property type="match status" value="1"/>
</dbReference>